<dbReference type="KEGG" id="mon:G8E03_10970"/>
<dbReference type="GO" id="GO:0055052">
    <property type="term" value="C:ATP-binding cassette (ABC) transporter complex, substrate-binding subunit-containing"/>
    <property type="evidence" value="ECO:0007669"/>
    <property type="project" value="TreeGrafter"/>
</dbReference>
<dbReference type="InterPro" id="IPR003439">
    <property type="entry name" value="ABC_transporter-like_ATP-bd"/>
</dbReference>
<dbReference type="Gene3D" id="3.40.50.300">
    <property type="entry name" value="P-loop containing nucleotide triphosphate hydrolases"/>
    <property type="match status" value="1"/>
</dbReference>
<accession>A0A6G7VN77</accession>
<dbReference type="PANTHER" id="PTHR43875">
    <property type="entry name" value="MALTODEXTRIN IMPORT ATP-BINDING PROTEIN MSMX"/>
    <property type="match status" value="1"/>
</dbReference>
<dbReference type="RefSeq" id="WP_166191645.1">
    <property type="nucleotide sequence ID" value="NZ_CP049811.1"/>
</dbReference>
<dbReference type="AlphaFoldDB" id="A0A6G7VN77"/>
<evidence type="ECO:0000256" key="2">
    <source>
        <dbReference type="ARBA" id="ARBA00022741"/>
    </source>
</evidence>
<keyword evidence="3 7" id="KW-0067">ATP-binding</keyword>
<keyword evidence="2" id="KW-0547">Nucleotide-binding</keyword>
<keyword evidence="4" id="KW-1278">Translocase</keyword>
<evidence type="ECO:0000313" key="8">
    <source>
        <dbReference type="Proteomes" id="UP000500791"/>
    </source>
</evidence>
<dbReference type="Proteomes" id="UP000500791">
    <property type="component" value="Chromosome"/>
</dbReference>
<feature type="domain" description="ABC transporter" evidence="6">
    <location>
        <begin position="1"/>
        <end position="197"/>
    </location>
</feature>
<keyword evidence="8" id="KW-1185">Reference proteome</keyword>
<keyword evidence="1" id="KW-1003">Cell membrane</keyword>
<name>A0A6G7VN77_9RHOB</name>
<sequence>MSGLSIRATIARTGFELRVDIASDARITVLHGPSGAGKTLTLHAVAGLIPCPDARIVLEGRDLSSLPPQRRNLSMAFQEPRLFPHLSVRRNILYACRETGGLAELADALDITNLLDRRPADLSGGQAQRVSLARALLRDSDLTLLDEPFTGLDASRKDAAITLLSQLRRRILMVSHDPGDAARLNAQVVHVANGIAQ</sequence>
<dbReference type="InterPro" id="IPR047641">
    <property type="entry name" value="ABC_transpr_MalK/UgpC-like"/>
</dbReference>
<dbReference type="InterPro" id="IPR003593">
    <property type="entry name" value="AAA+_ATPase"/>
</dbReference>
<evidence type="ECO:0000313" key="7">
    <source>
        <dbReference type="EMBL" id="QIK41247.1"/>
    </source>
</evidence>
<keyword evidence="5" id="KW-0472">Membrane</keyword>
<dbReference type="InterPro" id="IPR027417">
    <property type="entry name" value="P-loop_NTPase"/>
</dbReference>
<dbReference type="PROSITE" id="PS00211">
    <property type="entry name" value="ABC_TRANSPORTER_1"/>
    <property type="match status" value="1"/>
</dbReference>
<dbReference type="GO" id="GO:0016887">
    <property type="term" value="F:ATP hydrolysis activity"/>
    <property type="evidence" value="ECO:0007669"/>
    <property type="project" value="InterPro"/>
</dbReference>
<organism evidence="7 8">
    <name type="scientific">Pontivivens nitratireducens</name>
    <dbReference type="NCBI Taxonomy" id="2758038"/>
    <lineage>
        <taxon>Bacteria</taxon>
        <taxon>Pseudomonadati</taxon>
        <taxon>Pseudomonadota</taxon>
        <taxon>Alphaproteobacteria</taxon>
        <taxon>Rhodobacterales</taxon>
        <taxon>Paracoccaceae</taxon>
        <taxon>Pontivivens</taxon>
    </lineage>
</organism>
<dbReference type="GO" id="GO:0005524">
    <property type="term" value="F:ATP binding"/>
    <property type="evidence" value="ECO:0007669"/>
    <property type="project" value="UniProtKB-KW"/>
</dbReference>
<dbReference type="SUPFAM" id="SSF52540">
    <property type="entry name" value="P-loop containing nucleoside triphosphate hydrolases"/>
    <property type="match status" value="1"/>
</dbReference>
<evidence type="ECO:0000256" key="1">
    <source>
        <dbReference type="ARBA" id="ARBA00022475"/>
    </source>
</evidence>
<dbReference type="EMBL" id="CP049811">
    <property type="protein sequence ID" value="QIK41247.1"/>
    <property type="molecule type" value="Genomic_DNA"/>
</dbReference>
<gene>
    <name evidence="7" type="ORF">G8E03_10970</name>
</gene>
<dbReference type="Pfam" id="PF00005">
    <property type="entry name" value="ABC_tran"/>
    <property type="match status" value="1"/>
</dbReference>
<dbReference type="SMART" id="SM00382">
    <property type="entry name" value="AAA"/>
    <property type="match status" value="1"/>
</dbReference>
<protein>
    <submittedName>
        <fullName evidence="7">ATP-binding cassette domain-containing protein</fullName>
    </submittedName>
</protein>
<dbReference type="PANTHER" id="PTHR43875:SF15">
    <property type="entry name" value="TREHALOSE IMPORT ATP-BINDING PROTEIN SUGC"/>
    <property type="match status" value="1"/>
</dbReference>
<reference evidence="7 8" key="1">
    <citation type="submission" date="2020-03" db="EMBL/GenBank/DDBJ databases">
        <title>Complete genome sequence of Monaibacterium sp. ALG8 with diverse plasmids.</title>
        <authorList>
            <person name="Sun C."/>
        </authorList>
    </citation>
    <scope>NUCLEOTIDE SEQUENCE [LARGE SCALE GENOMIC DNA]</scope>
    <source>
        <strain evidence="7 8">ALG8</strain>
    </source>
</reference>
<dbReference type="InterPro" id="IPR017871">
    <property type="entry name" value="ABC_transporter-like_CS"/>
</dbReference>
<evidence type="ECO:0000256" key="4">
    <source>
        <dbReference type="ARBA" id="ARBA00022967"/>
    </source>
</evidence>
<evidence type="ECO:0000256" key="3">
    <source>
        <dbReference type="ARBA" id="ARBA00022840"/>
    </source>
</evidence>
<proteinExistence type="predicted"/>
<evidence type="ECO:0000256" key="5">
    <source>
        <dbReference type="ARBA" id="ARBA00023136"/>
    </source>
</evidence>
<dbReference type="PROSITE" id="PS50893">
    <property type="entry name" value="ABC_TRANSPORTER_2"/>
    <property type="match status" value="1"/>
</dbReference>
<evidence type="ECO:0000259" key="6">
    <source>
        <dbReference type="PROSITE" id="PS50893"/>
    </source>
</evidence>